<dbReference type="AlphaFoldDB" id="A0A318Z6K7"/>
<dbReference type="GeneID" id="37071805"/>
<accession>A0A318Z6K7</accession>
<evidence type="ECO:0000313" key="1">
    <source>
        <dbReference type="EMBL" id="PYH42037.1"/>
    </source>
</evidence>
<protein>
    <submittedName>
        <fullName evidence="1">Uncharacterized protein</fullName>
    </submittedName>
</protein>
<dbReference type="RefSeq" id="XP_025428019.1">
    <property type="nucleotide sequence ID" value="XM_025570577.1"/>
</dbReference>
<dbReference type="EMBL" id="KZ821256">
    <property type="protein sequence ID" value="PYH42037.1"/>
    <property type="molecule type" value="Genomic_DNA"/>
</dbReference>
<reference evidence="1 2" key="1">
    <citation type="submission" date="2016-12" db="EMBL/GenBank/DDBJ databases">
        <title>The genomes of Aspergillus section Nigri reveals drivers in fungal speciation.</title>
        <authorList>
            <consortium name="DOE Joint Genome Institute"/>
            <person name="Vesth T.C."/>
            <person name="Nybo J."/>
            <person name="Theobald S."/>
            <person name="Brandl J."/>
            <person name="Frisvad J.C."/>
            <person name="Nielsen K.F."/>
            <person name="Lyhne E.K."/>
            <person name="Kogle M.E."/>
            <person name="Kuo A."/>
            <person name="Riley R."/>
            <person name="Clum A."/>
            <person name="Nolan M."/>
            <person name="Lipzen A."/>
            <person name="Salamov A."/>
            <person name="Henrissat B."/>
            <person name="Wiebenga A."/>
            <person name="De Vries R.P."/>
            <person name="Grigoriev I.V."/>
            <person name="Mortensen U.H."/>
            <person name="Andersen M.R."/>
            <person name="Baker S.E."/>
        </authorList>
    </citation>
    <scope>NUCLEOTIDE SEQUENCE [LARGE SCALE GENOMIC DNA]</scope>
    <source>
        <strain evidence="1 2">JOP 1030-1</strain>
    </source>
</reference>
<name>A0A318Z6K7_9EURO</name>
<evidence type="ECO:0000313" key="2">
    <source>
        <dbReference type="Proteomes" id="UP000248349"/>
    </source>
</evidence>
<sequence>MVTGFYHEVPHIQAAGGWIMDVQLCIGMVRNVPVIGWPSHSLPQLRSTLSYLCRRFSLVRLPSAMGEPTFGFNPPLNNSLTSGSFAPPTSSHLGLVETQTAIISSGTSPYPYHLLAPPPQKPKLVTLGSISHTPTSLAPSHRFSSSSSPPPITIRIPFLSHLPNSLLHPILPSTFYLLLSLFTFPPSTSSPRFAPLLQTSSIPPSRPQHLRCSFLLIYYASSTTRHLAFFNTNPTPSPISSSIFNLFAPSLLRHDTVL</sequence>
<keyword evidence="2" id="KW-1185">Reference proteome</keyword>
<proteinExistence type="predicted"/>
<organism evidence="1 2">
    <name type="scientific">Aspergillus saccharolyticus JOP 1030-1</name>
    <dbReference type="NCBI Taxonomy" id="1450539"/>
    <lineage>
        <taxon>Eukaryota</taxon>
        <taxon>Fungi</taxon>
        <taxon>Dikarya</taxon>
        <taxon>Ascomycota</taxon>
        <taxon>Pezizomycotina</taxon>
        <taxon>Eurotiomycetes</taxon>
        <taxon>Eurotiomycetidae</taxon>
        <taxon>Eurotiales</taxon>
        <taxon>Aspergillaceae</taxon>
        <taxon>Aspergillus</taxon>
        <taxon>Aspergillus subgen. Circumdati</taxon>
    </lineage>
</organism>
<dbReference type="Proteomes" id="UP000248349">
    <property type="component" value="Unassembled WGS sequence"/>
</dbReference>
<gene>
    <name evidence="1" type="ORF">BP01DRAFT_143560</name>
</gene>